<dbReference type="FunFam" id="3.90.70.10:FF:000060">
    <property type="entry name" value="Cathepsin Z"/>
    <property type="match status" value="3"/>
</dbReference>
<evidence type="ECO:0000313" key="15">
    <source>
        <dbReference type="Proteomes" id="UP000518266"/>
    </source>
</evidence>
<feature type="domain" description="Peptidase C1A papain C-terminal" evidence="13">
    <location>
        <begin position="517"/>
        <end position="755"/>
    </location>
</feature>
<comment type="function">
    <text evidence="11">Exhibits carboxy-monopeptidase as well as carboxy-dipeptidase activity. Capable of producing kinin potentiating peptides.</text>
</comment>
<evidence type="ECO:0000256" key="4">
    <source>
        <dbReference type="ARBA" id="ARBA00022670"/>
    </source>
</evidence>
<dbReference type="CDD" id="cd02698">
    <property type="entry name" value="Peptidase_C1A_CathepsinX"/>
    <property type="match status" value="3"/>
</dbReference>
<comment type="similarity">
    <text evidence="2">Belongs to the peptidase C1 family.</text>
</comment>
<evidence type="ECO:0000256" key="7">
    <source>
        <dbReference type="ARBA" id="ARBA00022807"/>
    </source>
</evidence>
<keyword evidence="5" id="KW-0732">Signal</keyword>
<dbReference type="InterPro" id="IPR025661">
    <property type="entry name" value="Pept_asp_AS"/>
</dbReference>
<dbReference type="Proteomes" id="UP000518266">
    <property type="component" value="Unassembled WGS sequence"/>
</dbReference>
<evidence type="ECO:0000256" key="10">
    <source>
        <dbReference type="ARBA" id="ARBA00023180"/>
    </source>
</evidence>
<evidence type="ECO:0000256" key="6">
    <source>
        <dbReference type="ARBA" id="ARBA00022801"/>
    </source>
</evidence>
<proteinExistence type="inferred from homology"/>
<evidence type="ECO:0000313" key="14">
    <source>
        <dbReference type="EMBL" id="KAF3838776.1"/>
    </source>
</evidence>
<name>A0A7J5XNR3_DISMA</name>
<dbReference type="EC" id="3.4.18.1" evidence="3"/>
<dbReference type="Pfam" id="PF00112">
    <property type="entry name" value="Peptidase_C1"/>
    <property type="match status" value="3"/>
</dbReference>
<sequence>MTADRTAARASELLNLAQLPKSWDWRNVNGVNFVSTTRNQHIPQYCGSCWAHGSTSAMADRINIKRRGAWPSAYLSVQHVVNCADAGTCHGGDHGGVWEYAHKHGIPDETCNNYQAIDQKCKPFNECGTCTTFGACNIVQNYTLWKVGDFGAVSGRKDMMAEIYAGGPISCGIMATEKLDLYTGGPYTEYIETTSINHIVSVAGWTVENGTEYWIVRNSWGEPWGEKGWLKIVTSAYKGGSGSKYNLALEEDCITAARASELLNLAQLPKSWDWRNVNGVNFVSTTRNQHIPQYCGSCWAHGSTSAMADRINIKRRGAWPSAYLSVQHVVNCADAGTCHGGDHGGVWEYAHKHGIPDETCNNYQAIDQKCKPFNECGTCTTFGACNIVQNYTLWKVGDFGAVSGRKDMMAEIYAGGPISCGIMATEKLDLYTGGPYTEYIETASINHIVSVAGWTVENGTEYWIVRNSWGEPWGEKGWLKIVTSAYKGGSGSKYNLALEEDCITAARASELLNLAQLPKSWDWRNVNGVNFVSTTRNQHIPQYCGSCWAHGSTSAMADRINIKRRGAWPSAYLSVQHVVNCADAGTCHGGDHGGVWEYAHKHGIPDETCNNYQAIDQKCKPFNECGTCTTFGACNIVQNYTLWKVGDFGAVSGRKDMMAEIYAGGPISCGIMATEKLDLYTGGPYTEYIETTSINHIVSVAGWTVENGTEYWIVRNSWGEPWGEKGWLKIVTSAYKGGSGSKYNLALEEDCMYGNMIVPSSYQESQGH</sequence>
<dbReference type="SUPFAM" id="SSF54001">
    <property type="entry name" value="Cysteine proteinases"/>
    <property type="match status" value="3"/>
</dbReference>
<feature type="domain" description="Peptidase C1A papain C-terminal" evidence="13">
    <location>
        <begin position="19"/>
        <end position="249"/>
    </location>
</feature>
<dbReference type="Gene3D" id="3.90.70.10">
    <property type="entry name" value="Cysteine proteinases"/>
    <property type="match status" value="3"/>
</dbReference>
<protein>
    <recommendedName>
        <fullName evidence="12">Cathepsin Z</fullName>
        <ecNumber evidence="3">3.4.18.1</ecNumber>
    </recommendedName>
</protein>
<comment type="catalytic activity">
    <reaction evidence="1">
        <text>Release of C-terminal amino acid residues with broad specificity, but lacks action on C-terminal proline. Shows weak endopeptidase activity.</text>
        <dbReference type="EC" id="3.4.18.1"/>
    </reaction>
</comment>
<keyword evidence="4" id="KW-0645">Protease</keyword>
<evidence type="ECO:0000259" key="13">
    <source>
        <dbReference type="SMART" id="SM00645"/>
    </source>
</evidence>
<evidence type="ECO:0000256" key="5">
    <source>
        <dbReference type="ARBA" id="ARBA00022729"/>
    </source>
</evidence>
<evidence type="ECO:0000256" key="8">
    <source>
        <dbReference type="ARBA" id="ARBA00023145"/>
    </source>
</evidence>
<comment type="caution">
    <text evidence="14">The sequence shown here is derived from an EMBL/GenBank/DDBJ whole genome shotgun (WGS) entry which is preliminary data.</text>
</comment>
<evidence type="ECO:0000256" key="9">
    <source>
        <dbReference type="ARBA" id="ARBA00023157"/>
    </source>
</evidence>
<evidence type="ECO:0000256" key="12">
    <source>
        <dbReference type="ARBA" id="ARBA00072061"/>
    </source>
</evidence>
<accession>A0A7J5XNR3</accession>
<reference evidence="14 15" key="1">
    <citation type="submission" date="2020-03" db="EMBL/GenBank/DDBJ databases">
        <title>Dissostichus mawsoni Genome sequencing and assembly.</title>
        <authorList>
            <person name="Park H."/>
        </authorList>
    </citation>
    <scope>NUCLEOTIDE SEQUENCE [LARGE SCALE GENOMIC DNA]</scope>
    <source>
        <strain evidence="14">DM0001</strain>
        <tissue evidence="14">Muscle</tissue>
    </source>
</reference>
<dbReference type="OrthoDB" id="190265at2759"/>
<dbReference type="SMART" id="SM00645">
    <property type="entry name" value="Pept_C1"/>
    <property type="match status" value="3"/>
</dbReference>
<keyword evidence="10" id="KW-0325">Glycoprotein</keyword>
<feature type="domain" description="Peptidase C1A papain C-terminal" evidence="13">
    <location>
        <begin position="268"/>
        <end position="498"/>
    </location>
</feature>
<dbReference type="InterPro" id="IPR038765">
    <property type="entry name" value="Papain-like_cys_pep_sf"/>
</dbReference>
<evidence type="ECO:0000256" key="11">
    <source>
        <dbReference type="ARBA" id="ARBA00056802"/>
    </source>
</evidence>
<dbReference type="InterPro" id="IPR013128">
    <property type="entry name" value="Peptidase_C1A"/>
</dbReference>
<dbReference type="EMBL" id="JAAKFY010000022">
    <property type="protein sequence ID" value="KAF3838776.1"/>
    <property type="molecule type" value="Genomic_DNA"/>
</dbReference>
<dbReference type="PROSITE" id="PS00640">
    <property type="entry name" value="THIOL_PROTEASE_ASN"/>
    <property type="match status" value="3"/>
</dbReference>
<keyword evidence="9" id="KW-1015">Disulfide bond</keyword>
<dbReference type="InterPro" id="IPR033157">
    <property type="entry name" value="CTSZ"/>
</dbReference>
<dbReference type="AlphaFoldDB" id="A0A7J5XNR3"/>
<evidence type="ECO:0000256" key="2">
    <source>
        <dbReference type="ARBA" id="ARBA00008455"/>
    </source>
</evidence>
<keyword evidence="6" id="KW-0378">Hydrolase</keyword>
<evidence type="ECO:0000256" key="1">
    <source>
        <dbReference type="ARBA" id="ARBA00001594"/>
    </source>
</evidence>
<keyword evidence="15" id="KW-1185">Reference proteome</keyword>
<evidence type="ECO:0000256" key="3">
    <source>
        <dbReference type="ARBA" id="ARBA00012516"/>
    </source>
</evidence>
<dbReference type="GO" id="GO:0016807">
    <property type="term" value="F:cysteine-type carboxypeptidase activity"/>
    <property type="evidence" value="ECO:0007669"/>
    <property type="project" value="UniProtKB-EC"/>
</dbReference>
<organism evidence="14 15">
    <name type="scientific">Dissostichus mawsoni</name>
    <name type="common">Antarctic cod</name>
    <dbReference type="NCBI Taxonomy" id="36200"/>
    <lineage>
        <taxon>Eukaryota</taxon>
        <taxon>Metazoa</taxon>
        <taxon>Chordata</taxon>
        <taxon>Craniata</taxon>
        <taxon>Vertebrata</taxon>
        <taxon>Euteleostomi</taxon>
        <taxon>Actinopterygii</taxon>
        <taxon>Neopterygii</taxon>
        <taxon>Teleostei</taxon>
        <taxon>Neoteleostei</taxon>
        <taxon>Acanthomorphata</taxon>
        <taxon>Eupercaria</taxon>
        <taxon>Perciformes</taxon>
        <taxon>Notothenioidei</taxon>
        <taxon>Nototheniidae</taxon>
        <taxon>Dissostichus</taxon>
    </lineage>
</organism>
<gene>
    <name evidence="14" type="ORF">F7725_010544</name>
</gene>
<keyword evidence="7" id="KW-0788">Thiol protease</keyword>
<dbReference type="GO" id="GO:0006508">
    <property type="term" value="P:proteolysis"/>
    <property type="evidence" value="ECO:0007669"/>
    <property type="project" value="UniProtKB-KW"/>
</dbReference>
<keyword evidence="8" id="KW-0865">Zymogen</keyword>
<dbReference type="PANTHER" id="PTHR12411">
    <property type="entry name" value="CYSTEINE PROTEASE FAMILY C1-RELATED"/>
    <property type="match status" value="1"/>
</dbReference>
<dbReference type="InterPro" id="IPR000668">
    <property type="entry name" value="Peptidase_C1A_C"/>
</dbReference>